<protein>
    <submittedName>
        <fullName evidence="2">Uncharacterized protein LOC105681026</fullName>
    </submittedName>
</protein>
<evidence type="ECO:0000313" key="1">
    <source>
        <dbReference type="Proteomes" id="UP000515180"/>
    </source>
</evidence>
<dbReference type="PANTHER" id="PTHR47331:SF5">
    <property type="entry name" value="RIBONUCLEASE H"/>
    <property type="match status" value="1"/>
</dbReference>
<sequence>MRLTQAGVEEMYLGGSPDGLTLRFRIRDKQLETAYRAAIQEHLDLGHMTKIVSDQSASNRYYLPHHGLMKESSNTTKLWVVFDGSALSTAGVSLNDTLHTGPKLQEDLFDILLRFRSHQYVLTGDIEKMYRQFLVRPENRKCLRILWRSASGETETYQFNTATFGLSAALYLAIWCLQQLAEDEGHRFPRVASELAEVLQLVDLNIRKWASNDKELLQGLSAEETNHQ</sequence>
<dbReference type="RefSeq" id="XP_012243521.1">
    <property type="nucleotide sequence ID" value="XM_012388098.1"/>
</dbReference>
<organism evidence="1 2">
    <name type="scientific">Bombus impatiens</name>
    <name type="common">Bumblebee</name>
    <dbReference type="NCBI Taxonomy" id="132113"/>
    <lineage>
        <taxon>Eukaryota</taxon>
        <taxon>Metazoa</taxon>
        <taxon>Ecdysozoa</taxon>
        <taxon>Arthropoda</taxon>
        <taxon>Hexapoda</taxon>
        <taxon>Insecta</taxon>
        <taxon>Pterygota</taxon>
        <taxon>Neoptera</taxon>
        <taxon>Endopterygota</taxon>
        <taxon>Hymenoptera</taxon>
        <taxon>Apocrita</taxon>
        <taxon>Aculeata</taxon>
        <taxon>Apoidea</taxon>
        <taxon>Anthophila</taxon>
        <taxon>Apidae</taxon>
        <taxon>Bombus</taxon>
        <taxon>Pyrobombus</taxon>
    </lineage>
</organism>
<dbReference type="OrthoDB" id="5920040at2759"/>
<evidence type="ECO:0000313" key="2">
    <source>
        <dbReference type="RefSeq" id="XP_012243521.1"/>
    </source>
</evidence>
<dbReference type="InterPro" id="IPR043502">
    <property type="entry name" value="DNA/RNA_pol_sf"/>
</dbReference>
<reference evidence="2" key="1">
    <citation type="submission" date="2025-08" db="UniProtKB">
        <authorList>
            <consortium name="RefSeq"/>
        </authorList>
    </citation>
    <scope>IDENTIFICATION</scope>
</reference>
<proteinExistence type="predicted"/>
<dbReference type="KEGG" id="bim:105681026"/>
<accession>A0A6P3UXS5</accession>
<dbReference type="SUPFAM" id="SSF56672">
    <property type="entry name" value="DNA/RNA polymerases"/>
    <property type="match status" value="1"/>
</dbReference>
<dbReference type="Proteomes" id="UP000515180">
    <property type="component" value="Unplaced"/>
</dbReference>
<dbReference type="AlphaFoldDB" id="A0A6P3UXS5"/>
<dbReference type="GO" id="GO:0071897">
    <property type="term" value="P:DNA biosynthetic process"/>
    <property type="evidence" value="ECO:0007669"/>
    <property type="project" value="UniProtKB-ARBA"/>
</dbReference>
<gene>
    <name evidence="2" type="primary">LOC105681026</name>
</gene>
<dbReference type="GeneID" id="105681026"/>
<keyword evidence="1" id="KW-1185">Reference proteome</keyword>
<dbReference type="PANTHER" id="PTHR47331">
    <property type="entry name" value="PHD-TYPE DOMAIN-CONTAINING PROTEIN"/>
    <property type="match status" value="1"/>
</dbReference>
<name>A0A6P3UXS5_BOMIM</name>